<dbReference type="PRINTS" id="PR01713">
    <property type="entry name" value="NUCEPIMERASE"/>
</dbReference>
<evidence type="ECO:0000256" key="1">
    <source>
        <dbReference type="ARBA" id="ARBA00007637"/>
    </source>
</evidence>
<name>A0A6G7PSW7_9BACT</name>
<dbReference type="InterPro" id="IPR036291">
    <property type="entry name" value="NAD(P)-bd_dom_sf"/>
</dbReference>
<dbReference type="AlphaFoldDB" id="A0A6G7PSW7"/>
<dbReference type="SUPFAM" id="SSF51735">
    <property type="entry name" value="NAD(P)-binding Rossmann-fold domains"/>
    <property type="match status" value="1"/>
</dbReference>
<dbReference type="Proteomes" id="UP000502179">
    <property type="component" value="Chromosome"/>
</dbReference>
<accession>A0A6G7PSW7</accession>
<dbReference type="KEGG" id="tav:G4V39_00125"/>
<comment type="similarity">
    <text evidence="1">Belongs to the NAD(P)-dependent epimerase/dehydratase family.</text>
</comment>
<dbReference type="Gene3D" id="3.40.50.720">
    <property type="entry name" value="NAD(P)-binding Rossmann-like Domain"/>
    <property type="match status" value="1"/>
</dbReference>
<dbReference type="PANTHER" id="PTHR43000">
    <property type="entry name" value="DTDP-D-GLUCOSE 4,6-DEHYDRATASE-RELATED"/>
    <property type="match status" value="1"/>
</dbReference>
<evidence type="ECO:0000313" key="3">
    <source>
        <dbReference type="Proteomes" id="UP000502179"/>
    </source>
</evidence>
<proteinExistence type="inferred from homology"/>
<sequence length="307" mass="34071">MILITGALGFVGRNLVLRLLETGREFVATDTWPEREARESFGGSFPYQSLDITNAEAVETAFSQTSPQYVIHLAAHPLPASIKEPVSNAQVNIIGSLNLLEASRRHEVKRVIFASASSIVGKVERNPVSEDQPCLPQTPYGVAKYAVEHYLRVFNQLYGLDYLVFRFFNVYGPHQRPESGALVPLVMSRIIRGEEVFVFGDGSVARDFVFVDDVVDFLIKALEVTTPTHRVLNLGTGRLTTIAQVIEMIGKVVGCRPKVVQKTPRPGEITNFSADTSRLREVFGQVPSTDLLSGLQKTFHWLKEEIG</sequence>
<dbReference type="EMBL" id="CP048877">
    <property type="protein sequence ID" value="QIJ70769.1"/>
    <property type="molecule type" value="Genomic_DNA"/>
</dbReference>
<evidence type="ECO:0000313" key="2">
    <source>
        <dbReference type="EMBL" id="QIJ70769.1"/>
    </source>
</evidence>
<protein>
    <submittedName>
        <fullName evidence="2">NAD-dependent epimerase/dehydratase family protein</fullName>
    </submittedName>
</protein>
<gene>
    <name evidence="2" type="ORF">G4V39_00125</name>
</gene>
<dbReference type="RefSeq" id="WP_166030992.1">
    <property type="nucleotide sequence ID" value="NZ_CP048877.1"/>
</dbReference>
<dbReference type="Gene3D" id="3.90.25.10">
    <property type="entry name" value="UDP-galactose 4-epimerase, domain 1"/>
    <property type="match status" value="1"/>
</dbReference>
<organism evidence="2 3">
    <name type="scientific">Thermosulfuriphilus ammonigenes</name>
    <dbReference type="NCBI Taxonomy" id="1936021"/>
    <lineage>
        <taxon>Bacteria</taxon>
        <taxon>Pseudomonadati</taxon>
        <taxon>Thermodesulfobacteriota</taxon>
        <taxon>Thermodesulfobacteria</taxon>
        <taxon>Thermodesulfobacteriales</taxon>
        <taxon>Thermodesulfobacteriaceae</taxon>
        <taxon>Thermosulfuriphilus</taxon>
    </lineage>
</organism>
<reference evidence="2 3" key="1">
    <citation type="submission" date="2020-02" db="EMBL/GenBank/DDBJ databases">
        <title>Genome analysis of Thermosulfuriphilus ammonigenes ST65T, an anaerobic thermophilic chemolithoautotrophic bacterium isolated from a deep-sea hydrothermal vent.</title>
        <authorList>
            <person name="Slobodkina G."/>
            <person name="Allioux M."/>
            <person name="Merkel A."/>
            <person name="Alain K."/>
            <person name="Jebbar M."/>
            <person name="Slobodkin A."/>
        </authorList>
    </citation>
    <scope>NUCLEOTIDE SEQUENCE [LARGE SCALE GENOMIC DNA]</scope>
    <source>
        <strain evidence="2 3">ST65</strain>
    </source>
</reference>
<keyword evidence="3" id="KW-1185">Reference proteome</keyword>
<dbReference type="InterPro" id="IPR001509">
    <property type="entry name" value="Epimerase_deHydtase"/>
</dbReference>
<dbReference type="Pfam" id="PF01370">
    <property type="entry name" value="Epimerase"/>
    <property type="match status" value="1"/>
</dbReference>